<dbReference type="Proteomes" id="UP000002219">
    <property type="component" value="Chromosome 1"/>
</dbReference>
<gene>
    <name evidence="5" type="ordered locus">Ndas_0793</name>
</gene>
<dbReference type="PANTHER" id="PTHR24220:SF659">
    <property type="entry name" value="TRANSPORTER, PUTATIVE-RELATED"/>
    <property type="match status" value="1"/>
</dbReference>
<dbReference type="GeneID" id="91488879"/>
<accession>D7AZE5</accession>
<sequence>MIAAENLVKSFPVGGEHGTTVLKGVSLKIEEATLCTILGPSGSGKSTLLNCLSGLEGIDSGTVTVADRDVHSLSRREVDRFRRDEIAFVFQEYNLVGDLTLHENIVLDRPLIPKVDELIDGWNLRGVVDSFPGECSGGQRQKCAILRALNKECAILFCDEPTGALDTVSTREVFSVLQDLTLRFGVTIVMITHNELVTGISHQVVRLHDGRVVSDDRGLAPVDASSVAW</sequence>
<dbReference type="CDD" id="cd03255">
    <property type="entry name" value="ABC_MJ0796_LolCDE_FtsE"/>
    <property type="match status" value="1"/>
</dbReference>
<keyword evidence="2" id="KW-0547">Nucleotide-binding</keyword>
<feature type="domain" description="ABC transporter" evidence="4">
    <location>
        <begin position="2"/>
        <end position="229"/>
    </location>
</feature>
<keyword evidence="6" id="KW-1185">Reference proteome</keyword>
<dbReference type="SUPFAM" id="SSF52540">
    <property type="entry name" value="P-loop containing nucleoside triphosphate hydrolases"/>
    <property type="match status" value="1"/>
</dbReference>
<evidence type="ECO:0000256" key="2">
    <source>
        <dbReference type="ARBA" id="ARBA00022741"/>
    </source>
</evidence>
<dbReference type="GO" id="GO:0016887">
    <property type="term" value="F:ATP hydrolysis activity"/>
    <property type="evidence" value="ECO:0007669"/>
    <property type="project" value="InterPro"/>
</dbReference>
<dbReference type="AlphaFoldDB" id="D7AZE5"/>
<dbReference type="EMBL" id="CP002040">
    <property type="protein sequence ID" value="ADH66237.1"/>
    <property type="molecule type" value="Genomic_DNA"/>
</dbReference>
<keyword evidence="3" id="KW-0067">ATP-binding</keyword>
<dbReference type="OrthoDB" id="9802264at2"/>
<organism evidence="5 6">
    <name type="scientific">Nocardiopsis dassonvillei (strain ATCC 23218 / DSM 43111 / CIP 107115 / JCM 7437 / KCTC 9190 / NBRC 14626 / NCTC 10488 / NRRL B-5397 / IMRU 509)</name>
    <name type="common">Actinomadura dassonvillei</name>
    <dbReference type="NCBI Taxonomy" id="446468"/>
    <lineage>
        <taxon>Bacteria</taxon>
        <taxon>Bacillati</taxon>
        <taxon>Actinomycetota</taxon>
        <taxon>Actinomycetes</taxon>
        <taxon>Streptosporangiales</taxon>
        <taxon>Nocardiopsidaceae</taxon>
        <taxon>Nocardiopsis</taxon>
    </lineage>
</organism>
<dbReference type="Pfam" id="PF00005">
    <property type="entry name" value="ABC_tran"/>
    <property type="match status" value="1"/>
</dbReference>
<dbReference type="eggNOG" id="COG1136">
    <property type="taxonomic scope" value="Bacteria"/>
</dbReference>
<dbReference type="InterPro" id="IPR027417">
    <property type="entry name" value="P-loop_NTPase"/>
</dbReference>
<dbReference type="STRING" id="446468.Ndas_0793"/>
<dbReference type="GO" id="GO:0005524">
    <property type="term" value="F:ATP binding"/>
    <property type="evidence" value="ECO:0007669"/>
    <property type="project" value="UniProtKB-KW"/>
</dbReference>
<dbReference type="RefSeq" id="WP_013151844.1">
    <property type="nucleotide sequence ID" value="NC_014210.1"/>
</dbReference>
<dbReference type="Gene3D" id="3.40.50.300">
    <property type="entry name" value="P-loop containing nucleotide triphosphate hydrolases"/>
    <property type="match status" value="1"/>
</dbReference>
<dbReference type="PROSITE" id="PS50893">
    <property type="entry name" value="ABC_TRANSPORTER_2"/>
    <property type="match status" value="1"/>
</dbReference>
<dbReference type="SMART" id="SM00382">
    <property type="entry name" value="AAA"/>
    <property type="match status" value="1"/>
</dbReference>
<evidence type="ECO:0000259" key="4">
    <source>
        <dbReference type="PROSITE" id="PS50893"/>
    </source>
</evidence>
<dbReference type="InterPro" id="IPR017911">
    <property type="entry name" value="MacB-like_ATP-bd"/>
</dbReference>
<dbReference type="PANTHER" id="PTHR24220">
    <property type="entry name" value="IMPORT ATP-BINDING PROTEIN"/>
    <property type="match status" value="1"/>
</dbReference>
<dbReference type="InterPro" id="IPR003593">
    <property type="entry name" value="AAA+_ATPase"/>
</dbReference>
<dbReference type="GO" id="GO:0005886">
    <property type="term" value="C:plasma membrane"/>
    <property type="evidence" value="ECO:0007669"/>
    <property type="project" value="TreeGrafter"/>
</dbReference>
<dbReference type="GO" id="GO:0022857">
    <property type="term" value="F:transmembrane transporter activity"/>
    <property type="evidence" value="ECO:0007669"/>
    <property type="project" value="TreeGrafter"/>
</dbReference>
<keyword evidence="1" id="KW-0813">Transport</keyword>
<evidence type="ECO:0000256" key="1">
    <source>
        <dbReference type="ARBA" id="ARBA00022448"/>
    </source>
</evidence>
<name>D7AZE5_NOCDD</name>
<dbReference type="InterPro" id="IPR015854">
    <property type="entry name" value="ABC_transpr_LolD-like"/>
</dbReference>
<evidence type="ECO:0000313" key="5">
    <source>
        <dbReference type="EMBL" id="ADH66237.1"/>
    </source>
</evidence>
<reference evidence="5 6" key="1">
    <citation type="journal article" date="2010" name="Stand. Genomic Sci.">
        <title>Complete genome sequence of Nocardiopsis dassonvillei type strain (IMRU 509).</title>
        <authorList>
            <person name="Sun H."/>
            <person name="Lapidus A."/>
            <person name="Nolan M."/>
            <person name="Lucas S."/>
            <person name="Del Rio T.G."/>
            <person name="Tice H."/>
            <person name="Cheng J.F."/>
            <person name="Tapia R."/>
            <person name="Han C."/>
            <person name="Goodwin L."/>
            <person name="Pitluck S."/>
            <person name="Pagani I."/>
            <person name="Ivanova N."/>
            <person name="Mavromatis K."/>
            <person name="Mikhailova N."/>
            <person name="Pati A."/>
            <person name="Chen A."/>
            <person name="Palaniappan K."/>
            <person name="Land M."/>
            <person name="Hauser L."/>
            <person name="Chang Y.J."/>
            <person name="Jeffries C.D."/>
            <person name="Djao O.D."/>
            <person name="Rohde M."/>
            <person name="Sikorski J."/>
            <person name="Goker M."/>
            <person name="Woyke T."/>
            <person name="Bristow J."/>
            <person name="Eisen J.A."/>
            <person name="Markowitz V."/>
            <person name="Hugenholtz P."/>
            <person name="Kyrpides N.C."/>
            <person name="Klenk H.P."/>
        </authorList>
    </citation>
    <scope>NUCLEOTIDE SEQUENCE [LARGE SCALE GENOMIC DNA]</scope>
    <source>
        <strain evidence="6">ATCC 23218 / DSM 43111 / CIP 107115 / JCM 7437 / KCTC 9190 / NBRC 14626 / NCTC 10488 / NRRL B-5397 / IMRU 509</strain>
    </source>
</reference>
<dbReference type="KEGG" id="nda:Ndas_0793"/>
<protein>
    <submittedName>
        <fullName evidence="5">ABC transporter related protein</fullName>
    </submittedName>
</protein>
<dbReference type="InterPro" id="IPR003439">
    <property type="entry name" value="ABC_transporter-like_ATP-bd"/>
</dbReference>
<evidence type="ECO:0000256" key="3">
    <source>
        <dbReference type="ARBA" id="ARBA00022840"/>
    </source>
</evidence>
<proteinExistence type="predicted"/>
<evidence type="ECO:0000313" key="6">
    <source>
        <dbReference type="Proteomes" id="UP000002219"/>
    </source>
</evidence>
<dbReference type="HOGENOM" id="CLU_000604_1_22_11"/>